<feature type="compositionally biased region" description="Basic and acidic residues" evidence="1">
    <location>
        <begin position="93"/>
        <end position="108"/>
    </location>
</feature>
<evidence type="ECO:0000313" key="4">
    <source>
        <dbReference type="Proteomes" id="UP000269265"/>
    </source>
</evidence>
<dbReference type="RefSeq" id="WP_035033904.1">
    <property type="nucleotide sequence ID" value="NZ_RSED01000011.1"/>
</dbReference>
<feature type="transmembrane region" description="Helical" evidence="2">
    <location>
        <begin position="30"/>
        <end position="50"/>
    </location>
</feature>
<reference evidence="3 4" key="1">
    <citation type="submission" date="2018-12" db="EMBL/GenBank/DDBJ databases">
        <title>The whole draft genome of Aquabacterium sp. SJQ9.</title>
        <authorList>
            <person name="Sun L."/>
            <person name="Gao X."/>
            <person name="Chen W."/>
            <person name="Huang K."/>
        </authorList>
    </citation>
    <scope>NUCLEOTIDE SEQUENCE [LARGE SCALE GENOMIC DNA]</scope>
    <source>
        <strain evidence="3 4">SJQ9</strain>
    </source>
</reference>
<accession>A0A3R8S6I9</accession>
<name>A0A3R8S6I9_9BURK</name>
<feature type="region of interest" description="Disordered" evidence="1">
    <location>
        <begin position="54"/>
        <end position="108"/>
    </location>
</feature>
<dbReference type="EMBL" id="RSED01000011">
    <property type="protein sequence ID" value="RRS03544.1"/>
    <property type="molecule type" value="Genomic_DNA"/>
</dbReference>
<keyword evidence="2" id="KW-0812">Transmembrane</keyword>
<evidence type="ECO:0000256" key="1">
    <source>
        <dbReference type="SAM" id="MobiDB-lite"/>
    </source>
</evidence>
<keyword evidence="4" id="KW-1185">Reference proteome</keyword>
<organism evidence="3 4">
    <name type="scientific">Aquabacterium soli</name>
    <dbReference type="NCBI Taxonomy" id="2493092"/>
    <lineage>
        <taxon>Bacteria</taxon>
        <taxon>Pseudomonadati</taxon>
        <taxon>Pseudomonadota</taxon>
        <taxon>Betaproteobacteria</taxon>
        <taxon>Burkholderiales</taxon>
        <taxon>Aquabacterium</taxon>
    </lineage>
</organism>
<keyword evidence="2" id="KW-0472">Membrane</keyword>
<gene>
    <name evidence="3" type="ORF">EIP75_14980</name>
</gene>
<dbReference type="Proteomes" id="UP000269265">
    <property type="component" value="Unassembled WGS sequence"/>
</dbReference>
<protein>
    <submittedName>
        <fullName evidence="3">Anion permease</fullName>
    </submittedName>
</protein>
<sequence length="108" mass="11686">MRKLLFIGFVALGALVGLLASAKDDWATRVVMMSIGALFGAPLGAAFAGWGKQVRHEDTDDNESDLPGTSTSAKDLSANYWRDKGYPPLMKPTDAEPDMHMFDPDKLG</sequence>
<comment type="caution">
    <text evidence="3">The sequence shown here is derived from an EMBL/GenBank/DDBJ whole genome shotgun (WGS) entry which is preliminary data.</text>
</comment>
<proteinExistence type="predicted"/>
<dbReference type="OrthoDB" id="8812512at2"/>
<evidence type="ECO:0000313" key="3">
    <source>
        <dbReference type="EMBL" id="RRS03544.1"/>
    </source>
</evidence>
<evidence type="ECO:0000256" key="2">
    <source>
        <dbReference type="SAM" id="Phobius"/>
    </source>
</evidence>
<keyword evidence="2" id="KW-1133">Transmembrane helix</keyword>
<dbReference type="AlphaFoldDB" id="A0A3R8S6I9"/>